<dbReference type="RefSeq" id="WP_114985101.1">
    <property type="nucleotide sequence ID" value="NZ_CP027806.1"/>
</dbReference>
<protein>
    <submittedName>
        <fullName evidence="2">Uncharacterized protein</fullName>
    </submittedName>
</protein>
<keyword evidence="3" id="KW-1185">Reference proteome</keyword>
<keyword evidence="1" id="KW-1133">Transmembrane helix</keyword>
<keyword evidence="1" id="KW-0812">Transmembrane</keyword>
<organism evidence="2 3">
    <name type="scientific">Cyclonatronum proteinivorum</name>
    <dbReference type="NCBI Taxonomy" id="1457365"/>
    <lineage>
        <taxon>Bacteria</taxon>
        <taxon>Pseudomonadati</taxon>
        <taxon>Balneolota</taxon>
        <taxon>Balneolia</taxon>
        <taxon>Balneolales</taxon>
        <taxon>Cyclonatronaceae</taxon>
        <taxon>Cyclonatronum</taxon>
    </lineage>
</organism>
<proteinExistence type="predicted"/>
<name>A0A345UNA9_9BACT</name>
<sequence length="119" mass="13931">MESGQSQTASVSTSFSDVISSYWHKIRTPQFMLLFATLFLVLYVLLINLEANAGLLISMFFFSQVMVIFFAWIVVRHGVFDGKELEKEDEFGYEDFDHEKEVFTRDLNQVYHQLRDSQD</sequence>
<keyword evidence="1" id="KW-0472">Membrane</keyword>
<evidence type="ECO:0000256" key="1">
    <source>
        <dbReference type="SAM" id="Phobius"/>
    </source>
</evidence>
<dbReference type="KEGG" id="cprv:CYPRO_2720"/>
<feature type="transmembrane region" description="Helical" evidence="1">
    <location>
        <begin position="55"/>
        <end position="75"/>
    </location>
</feature>
<reference evidence="2 3" key="1">
    <citation type="submission" date="2018-03" db="EMBL/GenBank/DDBJ databases">
        <title>Phenotypic and genomic properties of Cyclonatronum proteinivorum gen. nov., sp. nov., a haloalkaliphilic bacteroidete from soda lakes possessing Na+-translocating rhodopsin.</title>
        <authorList>
            <person name="Toshchakov S.V."/>
            <person name="Korzhenkov A."/>
            <person name="Samarov N.I."/>
            <person name="Kublanov I.V."/>
            <person name="Muntyan M.S."/>
            <person name="Sorokin D.Y."/>
        </authorList>
    </citation>
    <scope>NUCLEOTIDE SEQUENCE [LARGE SCALE GENOMIC DNA]</scope>
    <source>
        <strain evidence="2 3">Omega</strain>
    </source>
</reference>
<gene>
    <name evidence="2" type="ORF">CYPRO_2720</name>
</gene>
<dbReference type="AlphaFoldDB" id="A0A345UNA9"/>
<accession>A0A345UNA9</accession>
<evidence type="ECO:0000313" key="3">
    <source>
        <dbReference type="Proteomes" id="UP000254808"/>
    </source>
</evidence>
<dbReference type="Proteomes" id="UP000254808">
    <property type="component" value="Chromosome"/>
</dbReference>
<feature type="transmembrane region" description="Helical" evidence="1">
    <location>
        <begin position="31"/>
        <end position="49"/>
    </location>
</feature>
<evidence type="ECO:0000313" key="2">
    <source>
        <dbReference type="EMBL" id="AXJ01961.1"/>
    </source>
</evidence>
<dbReference type="EMBL" id="CP027806">
    <property type="protein sequence ID" value="AXJ01961.1"/>
    <property type="molecule type" value="Genomic_DNA"/>
</dbReference>